<dbReference type="InterPro" id="IPR007213">
    <property type="entry name" value="Ppm1/Ppm2/Tcmp"/>
</dbReference>
<keyword evidence="4 6" id="KW-0808">Transferase</keyword>
<dbReference type="GO" id="GO:0005737">
    <property type="term" value="C:cytoplasm"/>
    <property type="evidence" value="ECO:0007669"/>
    <property type="project" value="UniProtKB-SubCell"/>
</dbReference>
<dbReference type="GO" id="GO:0018423">
    <property type="term" value="F:protein C-terminal leucine carboxyl O-methyltransferase activity"/>
    <property type="evidence" value="ECO:0007669"/>
    <property type="project" value="UniProtKB-EC"/>
</dbReference>
<feature type="binding site" evidence="7">
    <location>
        <position position="79"/>
    </location>
    <ligand>
        <name>S-adenosyl-L-methionine</name>
        <dbReference type="ChEBI" id="CHEBI:59789"/>
    </ligand>
</feature>
<keyword evidence="5 6" id="KW-0949">S-adenosyl-L-methionine</keyword>
<evidence type="ECO:0000256" key="3">
    <source>
        <dbReference type="ARBA" id="ARBA00022603"/>
    </source>
</evidence>
<keyword evidence="3 6" id="KW-0489">Methyltransferase</keyword>
<evidence type="ECO:0000256" key="7">
    <source>
        <dbReference type="PIRSR" id="PIRSR016305-1"/>
    </source>
</evidence>
<dbReference type="SUPFAM" id="SSF53335">
    <property type="entry name" value="S-adenosyl-L-methionine-dependent methyltransferases"/>
    <property type="match status" value="1"/>
</dbReference>
<dbReference type="EMBL" id="BNJQ01000001">
    <property type="protein sequence ID" value="GHP01651.1"/>
    <property type="molecule type" value="Genomic_DNA"/>
</dbReference>
<dbReference type="AlphaFoldDB" id="A0A830H7K6"/>
<evidence type="ECO:0000256" key="1">
    <source>
        <dbReference type="ARBA" id="ARBA00000724"/>
    </source>
</evidence>
<dbReference type="PANTHER" id="PTHR13600">
    <property type="entry name" value="LEUCINE CARBOXYL METHYLTRANSFERASE"/>
    <property type="match status" value="1"/>
</dbReference>
<dbReference type="InterPro" id="IPR016651">
    <property type="entry name" value="LCMT1"/>
</dbReference>
<dbReference type="GO" id="GO:0032259">
    <property type="term" value="P:methylation"/>
    <property type="evidence" value="ECO:0007669"/>
    <property type="project" value="UniProtKB-KW"/>
</dbReference>
<sequence>MATPPRQGNHDAVEATNVDALFTKLSACRRGYITATMDPYLATLADSVLLKGGSASQKQKHQRQRDDFAPLIRLGTYARYACVRRALEAFLATSPTPQIISLGAGFDTLPFLACNANDDVTWVNVDLPETCLTLARAVASTQNLRDAVGLEPHEVDMKLPVPLRTKKYAVVCVDLAADGAPDALVVALTRGELPLLDTSRPTLLLSECCLAYLPAEQGDAIVSAVARAFPTVRILMYEMTLGGPFGEQMMTNLRLRGCPPVGAANSASALAERLRRCVNEAGDSSDGDDSWPPWSSSRSFDAVDMASAISRAMDAEDWRRVRTIEPLDEVEEFNLLQKHYALAWARRDGAAVV</sequence>
<comment type="similarity">
    <text evidence="2 6">Belongs to the methyltransferase superfamily. LCMT family.</text>
</comment>
<keyword evidence="6" id="KW-0963">Cytoplasm</keyword>
<evidence type="ECO:0000313" key="8">
    <source>
        <dbReference type="EMBL" id="GHP01651.1"/>
    </source>
</evidence>
<gene>
    <name evidence="8" type="ORF">PPROV_000040800</name>
</gene>
<comment type="function">
    <text evidence="6">Involved in brassinosteroid (BR) signaling.</text>
</comment>
<organism evidence="8 9">
    <name type="scientific">Pycnococcus provasolii</name>
    <dbReference type="NCBI Taxonomy" id="41880"/>
    <lineage>
        <taxon>Eukaryota</taxon>
        <taxon>Viridiplantae</taxon>
        <taxon>Chlorophyta</taxon>
        <taxon>Pseudoscourfieldiophyceae</taxon>
        <taxon>Pseudoscourfieldiales</taxon>
        <taxon>Pycnococcaceae</taxon>
        <taxon>Pycnococcus</taxon>
    </lineage>
</organism>
<evidence type="ECO:0000256" key="4">
    <source>
        <dbReference type="ARBA" id="ARBA00022679"/>
    </source>
</evidence>
<comment type="subcellular location">
    <subcellularLocation>
        <location evidence="6">Cytoplasm</location>
    </subcellularLocation>
    <subcellularLocation>
        <location evidence="6">Membrane</location>
        <topology evidence="6">Peripheral membrane protein</topology>
    </subcellularLocation>
</comment>
<dbReference type="GO" id="GO:0016020">
    <property type="term" value="C:membrane"/>
    <property type="evidence" value="ECO:0007669"/>
    <property type="project" value="UniProtKB-SubCell"/>
</dbReference>
<dbReference type="PIRSF" id="PIRSF016305">
    <property type="entry name" value="LCM_mtfrase"/>
    <property type="match status" value="1"/>
</dbReference>
<name>A0A830H7K6_9CHLO</name>
<comment type="caution">
    <text evidence="8">The sequence shown here is derived from an EMBL/GenBank/DDBJ whole genome shotgun (WGS) entry which is preliminary data.</text>
</comment>
<dbReference type="Pfam" id="PF04072">
    <property type="entry name" value="LCM"/>
    <property type="match status" value="1"/>
</dbReference>
<dbReference type="Gene3D" id="3.40.50.150">
    <property type="entry name" value="Vaccinia Virus protein VP39"/>
    <property type="match status" value="1"/>
</dbReference>
<proteinExistence type="inferred from homology"/>
<feature type="binding site" evidence="7">
    <location>
        <position position="103"/>
    </location>
    <ligand>
        <name>S-adenosyl-L-methionine</name>
        <dbReference type="ChEBI" id="CHEBI:59789"/>
    </ligand>
</feature>
<reference evidence="8" key="1">
    <citation type="submission" date="2020-10" db="EMBL/GenBank/DDBJ databases">
        <title>Unveiling of a novel bifunctional photoreceptor, Dualchrome1, isolated from a cosmopolitan green alga.</title>
        <authorList>
            <person name="Suzuki S."/>
            <person name="Kawachi M."/>
        </authorList>
    </citation>
    <scope>NUCLEOTIDE SEQUENCE</scope>
    <source>
        <strain evidence="8">NIES 2893</strain>
    </source>
</reference>
<protein>
    <recommendedName>
        <fullName evidence="6">Leucine carboxyl methyltransferase 1 homolog</fullName>
        <ecNumber evidence="6">2.1.1.233</ecNumber>
    </recommendedName>
</protein>
<dbReference type="EC" id="2.1.1.233" evidence="6"/>
<evidence type="ECO:0000256" key="2">
    <source>
        <dbReference type="ARBA" id="ARBA00010703"/>
    </source>
</evidence>
<comment type="catalytic activity">
    <reaction evidence="1 6">
        <text>[phosphatase 2A protein]-C-terminal L-leucine + S-adenosyl-L-methionine = [phosphatase 2A protein]-C-terminal L-leucine methyl ester + S-adenosyl-L-homocysteine</text>
        <dbReference type="Rhea" id="RHEA:48544"/>
        <dbReference type="Rhea" id="RHEA-COMP:12134"/>
        <dbReference type="Rhea" id="RHEA-COMP:12135"/>
        <dbReference type="ChEBI" id="CHEBI:57856"/>
        <dbReference type="ChEBI" id="CHEBI:59789"/>
        <dbReference type="ChEBI" id="CHEBI:90516"/>
        <dbReference type="ChEBI" id="CHEBI:90517"/>
        <dbReference type="EC" id="2.1.1.233"/>
    </reaction>
</comment>
<evidence type="ECO:0000256" key="5">
    <source>
        <dbReference type="ARBA" id="ARBA00022691"/>
    </source>
</evidence>
<accession>A0A830H7K6</accession>
<feature type="binding site" evidence="7">
    <location>
        <position position="207"/>
    </location>
    <ligand>
        <name>S-adenosyl-L-methionine</name>
        <dbReference type="ChEBI" id="CHEBI:59789"/>
    </ligand>
</feature>
<dbReference type="Proteomes" id="UP000660262">
    <property type="component" value="Unassembled WGS sequence"/>
</dbReference>
<dbReference type="PANTHER" id="PTHR13600:SF21">
    <property type="entry name" value="LEUCINE CARBOXYL METHYLTRANSFERASE 1"/>
    <property type="match status" value="1"/>
</dbReference>
<evidence type="ECO:0000313" key="9">
    <source>
        <dbReference type="Proteomes" id="UP000660262"/>
    </source>
</evidence>
<evidence type="ECO:0000256" key="6">
    <source>
        <dbReference type="PIRNR" id="PIRNR016305"/>
    </source>
</evidence>
<feature type="binding site" evidence="7">
    <location>
        <begin position="174"/>
        <end position="175"/>
    </location>
    <ligand>
        <name>S-adenosyl-L-methionine</name>
        <dbReference type="ChEBI" id="CHEBI:59789"/>
    </ligand>
</feature>
<keyword evidence="6" id="KW-0472">Membrane</keyword>
<dbReference type="InterPro" id="IPR029063">
    <property type="entry name" value="SAM-dependent_MTases_sf"/>
</dbReference>
<dbReference type="OrthoDB" id="203237at2759"/>
<keyword evidence="9" id="KW-1185">Reference proteome</keyword>